<accession>A0ABU4D1A9</accession>
<protein>
    <submittedName>
        <fullName evidence="4">Fumarylacetoacetate hydrolase family protein</fullName>
    </submittedName>
</protein>
<dbReference type="PANTHER" id="PTHR42796">
    <property type="entry name" value="FUMARYLACETOACETATE HYDROLASE DOMAIN-CONTAINING PROTEIN 2A-RELATED"/>
    <property type="match status" value="1"/>
</dbReference>
<dbReference type="RefSeq" id="WP_317533187.1">
    <property type="nucleotide sequence ID" value="NZ_JAWLKF010000006.1"/>
</dbReference>
<dbReference type="InterPro" id="IPR036663">
    <property type="entry name" value="Fumarylacetoacetase_C_sf"/>
</dbReference>
<evidence type="ECO:0000259" key="3">
    <source>
        <dbReference type="Pfam" id="PF01557"/>
    </source>
</evidence>
<evidence type="ECO:0000313" key="5">
    <source>
        <dbReference type="Proteomes" id="UP001186104"/>
    </source>
</evidence>
<gene>
    <name evidence="4" type="ORF">R3P93_13155</name>
</gene>
<keyword evidence="4" id="KW-0378">Hydrolase</keyword>
<evidence type="ECO:0000313" key="4">
    <source>
        <dbReference type="EMBL" id="MDV6303508.1"/>
    </source>
</evidence>
<dbReference type="EMBL" id="JAWLKF010000006">
    <property type="protein sequence ID" value="MDV6303508.1"/>
    <property type="molecule type" value="Genomic_DNA"/>
</dbReference>
<sequence>MAYISYEHNDIRGVGEVDGDTLIPLQGIDAIGRTSSLEALAGADRLTQERLPISDVRVLPAVTDPARVICVGLNYRDHIAETGREFPTYPVMFPKYASSLIGAYDDIAVPPESAEVDYEGEMAVIIGRSGRRITEENALDHVLGYTVANDITMRDFQYRTHQWMQGKAWDASTPLGPRIICPGEVDLASCGIRTVVNGEKVQESDLSQLLFTVPNLIATISTFTALEPGDVILTGTPGGVGYRRKPQLLLKPGDHVSVEIDGVGSVSNRLVAEVL</sequence>
<organism evidence="4 5">
    <name type="scientific">Rhodococcus cerastii</name>
    <dbReference type="NCBI Taxonomy" id="908616"/>
    <lineage>
        <taxon>Bacteria</taxon>
        <taxon>Bacillati</taxon>
        <taxon>Actinomycetota</taxon>
        <taxon>Actinomycetes</taxon>
        <taxon>Mycobacteriales</taxon>
        <taxon>Nocardiaceae</taxon>
        <taxon>Rhodococcus</taxon>
    </lineage>
</organism>
<evidence type="ECO:0000256" key="2">
    <source>
        <dbReference type="ARBA" id="ARBA00022723"/>
    </source>
</evidence>
<dbReference type="PANTHER" id="PTHR42796:SF4">
    <property type="entry name" value="FUMARYLACETOACETATE HYDROLASE DOMAIN-CONTAINING PROTEIN 2A"/>
    <property type="match status" value="1"/>
</dbReference>
<name>A0ABU4D1A9_9NOCA</name>
<dbReference type="Proteomes" id="UP001186104">
    <property type="component" value="Unassembled WGS sequence"/>
</dbReference>
<proteinExistence type="inferred from homology"/>
<comment type="similarity">
    <text evidence="1">Belongs to the FAH family.</text>
</comment>
<feature type="domain" description="Fumarylacetoacetase-like C-terminal" evidence="3">
    <location>
        <begin position="68"/>
        <end position="270"/>
    </location>
</feature>
<dbReference type="InterPro" id="IPR051121">
    <property type="entry name" value="FAH"/>
</dbReference>
<comment type="caution">
    <text evidence="4">The sequence shown here is derived from an EMBL/GenBank/DDBJ whole genome shotgun (WGS) entry which is preliminary data.</text>
</comment>
<dbReference type="GO" id="GO:0016787">
    <property type="term" value="F:hydrolase activity"/>
    <property type="evidence" value="ECO:0007669"/>
    <property type="project" value="UniProtKB-KW"/>
</dbReference>
<evidence type="ECO:0000256" key="1">
    <source>
        <dbReference type="ARBA" id="ARBA00010211"/>
    </source>
</evidence>
<dbReference type="SUPFAM" id="SSF56529">
    <property type="entry name" value="FAH"/>
    <property type="match status" value="1"/>
</dbReference>
<dbReference type="Gene3D" id="3.90.850.10">
    <property type="entry name" value="Fumarylacetoacetase-like, C-terminal domain"/>
    <property type="match status" value="1"/>
</dbReference>
<reference evidence="4 5" key="1">
    <citation type="submission" date="2023-10" db="EMBL/GenBank/DDBJ databases">
        <title>Development of a sustainable strategy for remediation of hydrocarbon-contaminated territories based on the waste exchange concept.</title>
        <authorList>
            <person name="Krivoruchko A."/>
        </authorList>
    </citation>
    <scope>NUCLEOTIDE SEQUENCE [LARGE SCALE GENOMIC DNA]</scope>
    <source>
        <strain evidence="4 5">IEGM 1327</strain>
    </source>
</reference>
<dbReference type="Pfam" id="PF01557">
    <property type="entry name" value="FAA_hydrolase"/>
    <property type="match status" value="1"/>
</dbReference>
<keyword evidence="2" id="KW-0479">Metal-binding</keyword>
<dbReference type="InterPro" id="IPR011234">
    <property type="entry name" value="Fumarylacetoacetase-like_C"/>
</dbReference>
<keyword evidence="5" id="KW-1185">Reference proteome</keyword>